<dbReference type="AlphaFoldDB" id="A0AAV5DG95"/>
<protein>
    <recommendedName>
        <fullName evidence="4">Rx N-terminal domain-containing protein</fullName>
    </recommendedName>
</protein>
<dbReference type="EMBL" id="BQKI01000016">
    <property type="protein sequence ID" value="GJN09543.1"/>
    <property type="molecule type" value="Genomic_DNA"/>
</dbReference>
<evidence type="ECO:0000256" key="1">
    <source>
        <dbReference type="SAM" id="MobiDB-lite"/>
    </source>
</evidence>
<evidence type="ECO:0000313" key="2">
    <source>
        <dbReference type="EMBL" id="GJN09543.1"/>
    </source>
</evidence>
<feature type="compositionally biased region" description="Low complexity" evidence="1">
    <location>
        <begin position="106"/>
        <end position="116"/>
    </location>
</feature>
<evidence type="ECO:0000313" key="3">
    <source>
        <dbReference type="Proteomes" id="UP001054889"/>
    </source>
</evidence>
<keyword evidence="3" id="KW-1185">Reference proteome</keyword>
<name>A0AAV5DG95_ELECO</name>
<sequence length="228" mass="25619">MVTDIFFSDPPVRFNSYTATRCFLAACSLPSLGLHFPSTRDLNIRNLDWRSSSAAASATAPGENNAGRYQCGDLGGGQALSPVVDGRRGRQASGWAQTWRSLSCSCSTRRPCSTTPGARRSKTRPSTSNELLHKLRDTAYNADDVLDELEYFRIPGTRFLASRTRSSAPTTPPPRRRCGRRWVRLWQPSEMLGRLAELFLLKMDHDFTVVHGNPRHNRVNVMSWKHHD</sequence>
<gene>
    <name evidence="2" type="primary">ga27558</name>
    <name evidence="2" type="ORF">PR202_ga27558</name>
</gene>
<reference evidence="2" key="2">
    <citation type="submission" date="2021-12" db="EMBL/GenBank/DDBJ databases">
        <title>Resequencing data analysis of finger millet.</title>
        <authorList>
            <person name="Hatakeyama M."/>
            <person name="Aluri S."/>
            <person name="Balachadran M.T."/>
            <person name="Sivarajan S.R."/>
            <person name="Poveda L."/>
            <person name="Shimizu-Inatsugi R."/>
            <person name="Schlapbach R."/>
            <person name="Sreeman S.M."/>
            <person name="Shimizu K.K."/>
        </authorList>
    </citation>
    <scope>NUCLEOTIDE SEQUENCE</scope>
</reference>
<feature type="region of interest" description="Disordered" evidence="1">
    <location>
        <begin position="106"/>
        <end position="129"/>
    </location>
</feature>
<evidence type="ECO:0008006" key="4">
    <source>
        <dbReference type="Google" id="ProtNLM"/>
    </source>
</evidence>
<reference evidence="2" key="1">
    <citation type="journal article" date="2018" name="DNA Res.">
        <title>Multiple hybrid de novo genome assembly of finger millet, an orphan allotetraploid crop.</title>
        <authorList>
            <person name="Hatakeyama M."/>
            <person name="Aluri S."/>
            <person name="Balachadran M.T."/>
            <person name="Sivarajan S.R."/>
            <person name="Patrignani A."/>
            <person name="Gruter S."/>
            <person name="Poveda L."/>
            <person name="Shimizu-Inatsugi R."/>
            <person name="Baeten J."/>
            <person name="Francoijs K.J."/>
            <person name="Nataraja K.N."/>
            <person name="Reddy Y.A.N."/>
            <person name="Phadnis S."/>
            <person name="Ravikumar R.L."/>
            <person name="Schlapbach R."/>
            <person name="Sreeman S.M."/>
            <person name="Shimizu K.K."/>
        </authorList>
    </citation>
    <scope>NUCLEOTIDE SEQUENCE</scope>
</reference>
<dbReference type="Proteomes" id="UP001054889">
    <property type="component" value="Unassembled WGS sequence"/>
</dbReference>
<organism evidence="2 3">
    <name type="scientific">Eleusine coracana subsp. coracana</name>
    <dbReference type="NCBI Taxonomy" id="191504"/>
    <lineage>
        <taxon>Eukaryota</taxon>
        <taxon>Viridiplantae</taxon>
        <taxon>Streptophyta</taxon>
        <taxon>Embryophyta</taxon>
        <taxon>Tracheophyta</taxon>
        <taxon>Spermatophyta</taxon>
        <taxon>Magnoliopsida</taxon>
        <taxon>Liliopsida</taxon>
        <taxon>Poales</taxon>
        <taxon>Poaceae</taxon>
        <taxon>PACMAD clade</taxon>
        <taxon>Chloridoideae</taxon>
        <taxon>Cynodonteae</taxon>
        <taxon>Eleusininae</taxon>
        <taxon>Eleusine</taxon>
    </lineage>
</organism>
<accession>A0AAV5DG95</accession>
<comment type="caution">
    <text evidence="2">The sequence shown here is derived from an EMBL/GenBank/DDBJ whole genome shotgun (WGS) entry which is preliminary data.</text>
</comment>
<proteinExistence type="predicted"/>